<dbReference type="Pfam" id="PF05195">
    <property type="entry name" value="AMP_N"/>
    <property type="match status" value="1"/>
</dbReference>
<keyword evidence="9" id="KW-0378">Hydrolase</keyword>
<dbReference type="InterPro" id="IPR036005">
    <property type="entry name" value="Creatinase/aminopeptidase-like"/>
</dbReference>
<evidence type="ECO:0000256" key="11">
    <source>
        <dbReference type="ARBA" id="ARBA00023211"/>
    </source>
</evidence>
<dbReference type="GO" id="GO:0070006">
    <property type="term" value="F:metalloaminopeptidase activity"/>
    <property type="evidence" value="ECO:0007669"/>
    <property type="project" value="InterPro"/>
</dbReference>
<feature type="compositionally biased region" description="Polar residues" evidence="15">
    <location>
        <begin position="510"/>
        <end position="524"/>
    </location>
</feature>
<feature type="compositionally biased region" description="Basic and acidic residues" evidence="15">
    <location>
        <begin position="588"/>
        <end position="598"/>
    </location>
</feature>
<evidence type="ECO:0000256" key="3">
    <source>
        <dbReference type="ARBA" id="ARBA00002443"/>
    </source>
</evidence>
<organism evidence="17 18">
    <name type="scientific">Massariosphaeria phaeospora</name>
    <dbReference type="NCBI Taxonomy" id="100035"/>
    <lineage>
        <taxon>Eukaryota</taxon>
        <taxon>Fungi</taxon>
        <taxon>Dikarya</taxon>
        <taxon>Ascomycota</taxon>
        <taxon>Pezizomycotina</taxon>
        <taxon>Dothideomycetes</taxon>
        <taxon>Pleosporomycetidae</taxon>
        <taxon>Pleosporales</taxon>
        <taxon>Pleosporales incertae sedis</taxon>
        <taxon>Massariosphaeria</taxon>
    </lineage>
</organism>
<dbReference type="InterPro" id="IPR000994">
    <property type="entry name" value="Pept_M24"/>
</dbReference>
<proteinExistence type="inferred from homology"/>
<dbReference type="GO" id="GO:0006508">
    <property type="term" value="P:proteolysis"/>
    <property type="evidence" value="ECO:0007669"/>
    <property type="project" value="UniProtKB-KW"/>
</dbReference>
<comment type="similarity">
    <text evidence="4 14">Belongs to the peptidase M24B family.</text>
</comment>
<dbReference type="OrthoDB" id="10261878at2759"/>
<evidence type="ECO:0000256" key="7">
    <source>
        <dbReference type="ARBA" id="ARBA00022670"/>
    </source>
</evidence>
<dbReference type="EC" id="3.4.11.9" evidence="5"/>
<evidence type="ECO:0000256" key="14">
    <source>
        <dbReference type="RuleBase" id="RU000590"/>
    </source>
</evidence>
<dbReference type="SUPFAM" id="SSF55920">
    <property type="entry name" value="Creatinase/aminopeptidase"/>
    <property type="match status" value="1"/>
</dbReference>
<dbReference type="InterPro" id="IPR001131">
    <property type="entry name" value="Peptidase_M24B_aminopep-P_CS"/>
</dbReference>
<evidence type="ECO:0000256" key="9">
    <source>
        <dbReference type="ARBA" id="ARBA00022801"/>
    </source>
</evidence>
<evidence type="ECO:0000256" key="8">
    <source>
        <dbReference type="ARBA" id="ARBA00022723"/>
    </source>
</evidence>
<dbReference type="InterPro" id="IPR052433">
    <property type="entry name" value="X-Pro_dipept-like"/>
</dbReference>
<dbReference type="GO" id="GO:0030145">
    <property type="term" value="F:manganese ion binding"/>
    <property type="evidence" value="ECO:0007669"/>
    <property type="project" value="InterPro"/>
</dbReference>
<dbReference type="EMBL" id="JAADJZ010000038">
    <property type="protein sequence ID" value="KAF2864961.1"/>
    <property type="molecule type" value="Genomic_DNA"/>
</dbReference>
<evidence type="ECO:0000256" key="10">
    <source>
        <dbReference type="ARBA" id="ARBA00023049"/>
    </source>
</evidence>
<keyword evidence="6" id="KW-0031">Aminopeptidase</keyword>
<feature type="region of interest" description="Disordered" evidence="15">
    <location>
        <begin position="1031"/>
        <end position="1066"/>
    </location>
</feature>
<dbReference type="InterPro" id="IPR007865">
    <property type="entry name" value="Aminopep_P_N"/>
</dbReference>
<sequence>MEDNANPRASALDARNLTARLQWEQQQYWFHLEAETPLEKYPAKQHARRVQEKLGVSVGLVYLPGKSTRNNEDSDMPAPFRQRRYFYYLSGCDEADCRLIYDMQHDSLVLFIPRIDPKRVIWNGRGSNPAEALDKYDIDEVYYVDELQHFFQDWATYCHGPLYILHPFQDPLVSGLPIESELLQPAMNLARVVKDEHEIKLIRKANDISSHAHKEVLANILNFKNEAQVEGLFMDVCISKQAKQQAYDPIAASGPNAGTLHYDANNEDFGNRQLMCLDAGCEFELYASDITRTFPLSGAWPSAEAKNIYRLVQRMQEACIEKLAPGVRYLDLHIRAHQIAIDGLLAMGILHNGTREEIYHAGTSRAFFPHGLGHHVGLEVHDVGQGDLMSMTKGNPKYQKAPSLFPENFHLPVYDGEMCMSPTDPQSGHLEEGMVVTVEPGIYFSTYALDMFYLHSPIHSKYINTEIVARYLPVGGVRIEDDILITSKGHENLTTAPKGEAMLEIIRGQNVQQPSTTSPSTAVESKSVEDKPLRRAPGIDRHTPEPILRPILRSETAPCRRSVDFEPFDGPSLYSNFMPRSATTDGNVSKRTDSRKLGSNDSQIPVCGLRTPEFKHAYIAESGKTTSSSNAPSDDAKPACKNCTILVQSVDRLRATLATSAHGSMEIKTEPEELREDTQSMEELYIIRQRRKQAMKAKQQARKADQEQIHHLASNNRAAVNSTTGREALPVDPLWGAHLFQDSAPSALDRAPSTSQTPLLRCMVPLSNLPPLQTNSAYLSGLTSEPEPLPEIAPIHGANPWGIGRRPARKSRHANAPYNTPAVPAAATTLGQNPISTSERPLDRQRERVHPFARAPVARHSVPALHSPSSSPRDTVDAVRPKWDFREFERKRQENIMQTQTLVREARQPELQREATKAAPLSTPLTSTVYINRAGFKETDPDTSPAPRPPTCSACAEKQIPCIRASRLLPCKACIESRRACTIPWTCLDGLSDYSLPTYPPQNGGPAPVPSQSRFFDTVIRPSASLPAAAPLSRTLLPHEGSDSRRLTMQDLWKKERDMESAELRQ</sequence>
<dbReference type="PANTHER" id="PTHR43226">
    <property type="entry name" value="XAA-PRO AMINOPEPTIDASE 3"/>
    <property type="match status" value="1"/>
</dbReference>
<dbReference type="SUPFAM" id="SSF53092">
    <property type="entry name" value="Creatinase/prolidase N-terminal domain"/>
    <property type="match status" value="1"/>
</dbReference>
<gene>
    <name evidence="17" type="ORF">BDV95DRAFT_268833</name>
</gene>
<dbReference type="Gene3D" id="3.40.350.10">
    <property type="entry name" value="Creatinase/prolidase N-terminal domain"/>
    <property type="match status" value="1"/>
</dbReference>
<comment type="cofactor">
    <cofactor evidence="2">
        <name>Mn(2+)</name>
        <dbReference type="ChEBI" id="CHEBI:29035"/>
    </cofactor>
</comment>
<feature type="region of interest" description="Disordered" evidence="15">
    <location>
        <begin position="510"/>
        <end position="545"/>
    </location>
</feature>
<accession>A0A7C8M1T3</accession>
<dbReference type="Pfam" id="PF00557">
    <property type="entry name" value="Peptidase_M24"/>
    <property type="match status" value="1"/>
</dbReference>
<dbReference type="CDD" id="cd01087">
    <property type="entry name" value="Prolidase"/>
    <property type="match status" value="1"/>
</dbReference>
<evidence type="ECO:0000313" key="17">
    <source>
        <dbReference type="EMBL" id="KAF2864961.1"/>
    </source>
</evidence>
<comment type="function">
    <text evidence="3">Catalyzes the removal of a penultimate prolyl residue from the N-termini of peptides.</text>
</comment>
<dbReference type="InterPro" id="IPR029149">
    <property type="entry name" value="Creatin/AminoP/Spt16_N"/>
</dbReference>
<dbReference type="PANTHER" id="PTHR43226:SF3">
    <property type="entry name" value="XAA-PRO AMINOPEPTIDASE AN0832-RELATED"/>
    <property type="match status" value="1"/>
</dbReference>
<evidence type="ECO:0000313" key="18">
    <source>
        <dbReference type="Proteomes" id="UP000481861"/>
    </source>
</evidence>
<dbReference type="Proteomes" id="UP000481861">
    <property type="component" value="Unassembled WGS sequence"/>
</dbReference>
<feature type="compositionally biased region" description="Basic and acidic residues" evidence="15">
    <location>
        <begin position="526"/>
        <end position="544"/>
    </location>
</feature>
<evidence type="ECO:0000256" key="1">
    <source>
        <dbReference type="ARBA" id="ARBA00001424"/>
    </source>
</evidence>
<reference evidence="17 18" key="1">
    <citation type="submission" date="2020-01" db="EMBL/GenBank/DDBJ databases">
        <authorList>
            <consortium name="DOE Joint Genome Institute"/>
            <person name="Haridas S."/>
            <person name="Albert R."/>
            <person name="Binder M."/>
            <person name="Bloem J."/>
            <person name="Labutti K."/>
            <person name="Salamov A."/>
            <person name="Andreopoulos B."/>
            <person name="Baker S.E."/>
            <person name="Barry K."/>
            <person name="Bills G."/>
            <person name="Bluhm B.H."/>
            <person name="Cannon C."/>
            <person name="Castanera R."/>
            <person name="Culley D.E."/>
            <person name="Daum C."/>
            <person name="Ezra D."/>
            <person name="Gonzalez J.B."/>
            <person name="Henrissat B."/>
            <person name="Kuo A."/>
            <person name="Liang C."/>
            <person name="Lipzen A."/>
            <person name="Lutzoni F."/>
            <person name="Magnuson J."/>
            <person name="Mondo S."/>
            <person name="Nolan M."/>
            <person name="Ohm R."/>
            <person name="Pangilinan J."/>
            <person name="Park H.-J.H."/>
            <person name="Ramirez L."/>
            <person name="Alfaro M."/>
            <person name="Sun H."/>
            <person name="Tritt A."/>
            <person name="Yoshinaga Y."/>
            <person name="Zwiers L.-H.L."/>
            <person name="Turgeon B.G."/>
            <person name="Goodwin S.B."/>
            <person name="Spatafora J.W."/>
            <person name="Crous P.W."/>
            <person name="Grigoriev I.V."/>
        </authorList>
    </citation>
    <scope>NUCLEOTIDE SEQUENCE [LARGE SCALE GENOMIC DNA]</scope>
    <source>
        <strain evidence="17 18">CBS 611.86</strain>
    </source>
</reference>
<evidence type="ECO:0000256" key="15">
    <source>
        <dbReference type="SAM" id="MobiDB-lite"/>
    </source>
</evidence>
<dbReference type="Gene3D" id="3.90.230.10">
    <property type="entry name" value="Creatinase/methionine aminopeptidase superfamily"/>
    <property type="match status" value="1"/>
</dbReference>
<keyword evidence="8 14" id="KW-0479">Metal-binding</keyword>
<evidence type="ECO:0000256" key="5">
    <source>
        <dbReference type="ARBA" id="ARBA00012574"/>
    </source>
</evidence>
<evidence type="ECO:0000256" key="2">
    <source>
        <dbReference type="ARBA" id="ARBA00001936"/>
    </source>
</evidence>
<dbReference type="SMART" id="SM01011">
    <property type="entry name" value="AMP_N"/>
    <property type="match status" value="1"/>
</dbReference>
<evidence type="ECO:0000256" key="13">
    <source>
        <dbReference type="ARBA" id="ARBA00032413"/>
    </source>
</evidence>
<evidence type="ECO:0000256" key="6">
    <source>
        <dbReference type="ARBA" id="ARBA00022438"/>
    </source>
</evidence>
<evidence type="ECO:0000256" key="12">
    <source>
        <dbReference type="ARBA" id="ARBA00030849"/>
    </source>
</evidence>
<keyword evidence="18" id="KW-1185">Reference proteome</keyword>
<comment type="catalytic activity">
    <reaction evidence="1">
        <text>Release of any N-terminal amino acid, including proline, that is linked to proline, even from a dipeptide or tripeptide.</text>
        <dbReference type="EC" id="3.4.11.9"/>
    </reaction>
</comment>
<keyword evidence="7" id="KW-0645">Protease</keyword>
<name>A0A7C8M1T3_9PLEO</name>
<feature type="domain" description="Aminopeptidase P N-terminal" evidence="16">
    <location>
        <begin position="41"/>
        <end position="172"/>
    </location>
</feature>
<evidence type="ECO:0000256" key="4">
    <source>
        <dbReference type="ARBA" id="ARBA00008766"/>
    </source>
</evidence>
<dbReference type="AlphaFoldDB" id="A0A7C8M1T3"/>
<keyword evidence="10" id="KW-0482">Metalloprotease</keyword>
<protein>
    <recommendedName>
        <fullName evidence="5">Xaa-Pro aminopeptidase</fullName>
        <ecNumber evidence="5">3.4.11.9</ecNumber>
    </recommendedName>
    <alternativeName>
        <fullName evidence="12">Aminoacylproline aminopeptidase</fullName>
    </alternativeName>
    <alternativeName>
        <fullName evidence="13">Prolidase</fullName>
    </alternativeName>
</protein>
<keyword evidence="11" id="KW-0464">Manganese</keyword>
<dbReference type="PROSITE" id="PS00491">
    <property type="entry name" value="PROLINE_PEPTIDASE"/>
    <property type="match status" value="1"/>
</dbReference>
<comment type="caution">
    <text evidence="17">The sequence shown here is derived from an EMBL/GenBank/DDBJ whole genome shotgun (WGS) entry which is preliminary data.</text>
</comment>
<feature type="region of interest" description="Disordered" evidence="15">
    <location>
        <begin position="576"/>
        <end position="605"/>
    </location>
</feature>
<evidence type="ECO:0000259" key="16">
    <source>
        <dbReference type="SMART" id="SM01011"/>
    </source>
</evidence>
<feature type="compositionally biased region" description="Basic and acidic residues" evidence="15">
    <location>
        <begin position="1040"/>
        <end position="1066"/>
    </location>
</feature>